<evidence type="ECO:0000256" key="4">
    <source>
        <dbReference type="ARBA" id="ARBA00023015"/>
    </source>
</evidence>
<gene>
    <name evidence="8" type="ORF">Ga0061067_11256</name>
</gene>
<evidence type="ECO:0000313" key="9">
    <source>
        <dbReference type="Proteomes" id="UP000183900"/>
    </source>
</evidence>
<keyword evidence="4" id="KW-0805">Transcription regulation</keyword>
<accession>A0A0K6I7R0</accession>
<reference evidence="9" key="1">
    <citation type="submission" date="2015-08" db="EMBL/GenBank/DDBJ databases">
        <authorList>
            <person name="Varghese N."/>
        </authorList>
    </citation>
    <scope>NUCLEOTIDE SEQUENCE [LARGE SCALE GENOMIC DNA]</scope>
    <source>
        <strain evidence="9">DSM 23407</strain>
    </source>
</reference>
<evidence type="ECO:0000256" key="3">
    <source>
        <dbReference type="ARBA" id="ARBA00022491"/>
    </source>
</evidence>
<evidence type="ECO:0000313" key="8">
    <source>
        <dbReference type="EMBL" id="CUA99169.1"/>
    </source>
</evidence>
<organism evidence="8 9">
    <name type="scientific">Pannonibacter indicus</name>
    <dbReference type="NCBI Taxonomy" id="466044"/>
    <lineage>
        <taxon>Bacteria</taxon>
        <taxon>Pseudomonadati</taxon>
        <taxon>Pseudomonadota</taxon>
        <taxon>Alphaproteobacteria</taxon>
        <taxon>Hyphomicrobiales</taxon>
        <taxon>Stappiaceae</taxon>
        <taxon>Pannonibacter</taxon>
    </lineage>
</organism>
<dbReference type="OrthoDB" id="9813510at2"/>
<dbReference type="Pfam" id="PF01845">
    <property type="entry name" value="CcdB"/>
    <property type="match status" value="1"/>
</dbReference>
<evidence type="ECO:0000256" key="1">
    <source>
        <dbReference type="ARBA" id="ARBA00005230"/>
    </source>
</evidence>
<proteinExistence type="inferred from homology"/>
<evidence type="ECO:0000256" key="6">
    <source>
        <dbReference type="ARBA" id="ARBA00029628"/>
    </source>
</evidence>
<dbReference type="Gene3D" id="2.30.30.110">
    <property type="match status" value="1"/>
</dbReference>
<dbReference type="SUPFAM" id="SSF50118">
    <property type="entry name" value="Cell growth inhibitor/plasmid maintenance toxic component"/>
    <property type="match status" value="1"/>
</dbReference>
<protein>
    <recommendedName>
        <fullName evidence="2">Toxin CcdB</fullName>
    </recommendedName>
    <alternativeName>
        <fullName evidence="7">Cytotoxic protein CcdB</fullName>
    </alternativeName>
    <alternativeName>
        <fullName evidence="6">Protein LetD</fullName>
    </alternativeName>
</protein>
<dbReference type="GO" id="GO:0006276">
    <property type="term" value="P:plasmid maintenance"/>
    <property type="evidence" value="ECO:0007669"/>
    <property type="project" value="InterPro"/>
</dbReference>
<dbReference type="RefSeq" id="WP_050475324.1">
    <property type="nucleotide sequence ID" value="NZ_CYHE01000012.1"/>
</dbReference>
<dbReference type="InterPro" id="IPR011067">
    <property type="entry name" value="Plasmid_toxin/cell-grow_inhib"/>
</dbReference>
<dbReference type="EMBL" id="CYHE01000012">
    <property type="protein sequence ID" value="CUA99169.1"/>
    <property type="molecule type" value="Genomic_DNA"/>
</dbReference>
<dbReference type="AlphaFoldDB" id="A0A0K6I7R0"/>
<sequence>MARFDVYPDPSGRGYLLDVQAGVLEALSTRMVVPLFPEDRAPLPARRLNPVFGIAGVRHVMVTQFMASVPRSLLRQPVMNLAAHDVEISNALDMLFSGF</sequence>
<keyword evidence="3" id="KW-0678">Repressor</keyword>
<evidence type="ECO:0000256" key="2">
    <source>
        <dbReference type="ARBA" id="ARBA00015075"/>
    </source>
</evidence>
<keyword evidence="9" id="KW-1185">Reference proteome</keyword>
<evidence type="ECO:0000256" key="5">
    <source>
        <dbReference type="ARBA" id="ARBA00023163"/>
    </source>
</evidence>
<keyword evidence="5" id="KW-0804">Transcription</keyword>
<name>A0A0K6I7R0_9HYPH</name>
<dbReference type="InterPro" id="IPR002712">
    <property type="entry name" value="CcdB"/>
</dbReference>
<comment type="similarity">
    <text evidence="1">Belongs to the CcdB toxin family.</text>
</comment>
<dbReference type="Proteomes" id="UP000183900">
    <property type="component" value="Unassembled WGS sequence"/>
</dbReference>
<evidence type="ECO:0000256" key="7">
    <source>
        <dbReference type="ARBA" id="ARBA00033135"/>
    </source>
</evidence>
<dbReference type="GO" id="GO:0008657">
    <property type="term" value="F:DNA topoisomerase type II (double strand cut, ATP-hydrolyzing) inhibitor activity"/>
    <property type="evidence" value="ECO:0007669"/>
    <property type="project" value="InterPro"/>
</dbReference>